<dbReference type="PANTHER" id="PTHR42844:SF1">
    <property type="entry name" value="DIHYDRONEOPTERIN ALDOLASE 1-RELATED"/>
    <property type="match status" value="1"/>
</dbReference>
<dbReference type="InterPro" id="IPR006156">
    <property type="entry name" value="Dihydroneopterin_aldolase"/>
</dbReference>
<dbReference type="AlphaFoldDB" id="A0A8B6X7Z3"/>
<dbReference type="OrthoDB" id="8521219at2"/>
<dbReference type="Gene3D" id="3.30.1130.10">
    <property type="match status" value="1"/>
</dbReference>
<dbReference type="Pfam" id="PF02152">
    <property type="entry name" value="FolB"/>
    <property type="match status" value="1"/>
</dbReference>
<dbReference type="Proteomes" id="UP000675920">
    <property type="component" value="Unplaced"/>
</dbReference>
<sequence>MIFPADALRDCRRLFLRDYELDLSIGWHAFEKKHEQRVILNVELWVPLASTTPRADQLDEVVDYDLMREAVLARVRQGHIHLQETLVDDIARELLAHPQVRAVRVTSEKPDAYPDCASVGVEVFHMKEI</sequence>
<dbReference type="PANTHER" id="PTHR42844">
    <property type="entry name" value="DIHYDRONEOPTERIN ALDOLASE 1-RELATED"/>
    <property type="match status" value="1"/>
</dbReference>
<dbReference type="SUPFAM" id="SSF55620">
    <property type="entry name" value="Tetrahydrobiopterin biosynthesis enzymes-like"/>
    <property type="match status" value="1"/>
</dbReference>
<comment type="catalytic activity">
    <reaction evidence="1">
        <text>7,8-dihydroneopterin = 6-hydroxymethyl-7,8-dihydropterin + glycolaldehyde</text>
        <dbReference type="Rhea" id="RHEA:10540"/>
        <dbReference type="ChEBI" id="CHEBI:17001"/>
        <dbReference type="ChEBI" id="CHEBI:17071"/>
        <dbReference type="ChEBI" id="CHEBI:44841"/>
        <dbReference type="EC" id="4.1.2.25"/>
    </reaction>
</comment>
<evidence type="ECO:0000256" key="1">
    <source>
        <dbReference type="ARBA" id="ARBA00001353"/>
    </source>
</evidence>
<organism evidence="9 10">
    <name type="scientific">Derxia gummosa DSM 723</name>
    <dbReference type="NCBI Taxonomy" id="1121388"/>
    <lineage>
        <taxon>Bacteria</taxon>
        <taxon>Pseudomonadati</taxon>
        <taxon>Pseudomonadota</taxon>
        <taxon>Betaproteobacteria</taxon>
        <taxon>Burkholderiales</taxon>
        <taxon>Alcaligenaceae</taxon>
        <taxon>Derxia</taxon>
    </lineage>
</organism>
<reference evidence="10" key="1">
    <citation type="journal article" date="2002" name="J. Biol. Chem.">
        <title>Biosynthesis of tetrahydrofolate. Stereochemistry of dihydroneopterin aldolase.</title>
        <authorList>
            <person name="Illarionova V."/>
            <person name="Eisenreich W."/>
            <person name="Fischer M."/>
            <person name="Haussmann C."/>
            <person name="Romisch W."/>
            <person name="Richter G."/>
            <person name="Bacher A."/>
        </authorList>
    </citation>
    <scope>NUCLEOTIDE SEQUENCE</scope>
</reference>
<dbReference type="GO" id="GO:0004150">
    <property type="term" value="F:dihydroneopterin aldolase activity"/>
    <property type="evidence" value="ECO:0007669"/>
    <property type="project" value="UniProtKB-EC"/>
</dbReference>
<evidence type="ECO:0000256" key="5">
    <source>
        <dbReference type="ARBA" id="ARBA00022909"/>
    </source>
</evidence>
<keyword evidence="9" id="KW-1185">Reference proteome</keyword>
<dbReference type="GO" id="GO:0046656">
    <property type="term" value="P:folic acid biosynthetic process"/>
    <property type="evidence" value="ECO:0007669"/>
    <property type="project" value="UniProtKB-KW"/>
</dbReference>
<evidence type="ECO:0000256" key="3">
    <source>
        <dbReference type="ARBA" id="ARBA00005708"/>
    </source>
</evidence>
<dbReference type="SMART" id="SM00905">
    <property type="entry name" value="FolB"/>
    <property type="match status" value="1"/>
</dbReference>
<evidence type="ECO:0000313" key="10">
    <source>
        <dbReference type="RefSeq" id="WP_034411999.1"/>
    </source>
</evidence>
<dbReference type="InterPro" id="IPR006157">
    <property type="entry name" value="FolB_dom"/>
</dbReference>
<comment type="pathway">
    <text evidence="2">Cofactor biosynthesis; tetrahydrofolate biosynthesis; 2-amino-4-hydroxy-6-hydroxymethyl-7,8-dihydropteridine diphosphate from 7,8-dihydroneopterin triphosphate: step 3/4.</text>
</comment>
<evidence type="ECO:0000313" key="9">
    <source>
        <dbReference type="Proteomes" id="UP000675920"/>
    </source>
</evidence>
<feature type="domain" description="Dihydroneopterin aldolase/epimerase" evidence="8">
    <location>
        <begin position="14"/>
        <end position="125"/>
    </location>
</feature>
<accession>A0A8B6X7Z3</accession>
<protein>
    <recommendedName>
        <fullName evidence="4">dihydroneopterin aldolase</fullName>
        <ecNumber evidence="4">4.1.2.25</ecNumber>
    </recommendedName>
    <alternativeName>
        <fullName evidence="7">7,8-dihydroneopterin aldolase</fullName>
    </alternativeName>
</protein>
<dbReference type="RefSeq" id="WP_034411999.1">
    <property type="nucleotide sequence ID" value="NZ_AXWS01000015.1"/>
</dbReference>
<evidence type="ECO:0000256" key="6">
    <source>
        <dbReference type="ARBA" id="ARBA00023239"/>
    </source>
</evidence>
<evidence type="ECO:0000256" key="4">
    <source>
        <dbReference type="ARBA" id="ARBA00013043"/>
    </source>
</evidence>
<comment type="similarity">
    <text evidence="3">Belongs to the DHNA family.</text>
</comment>
<dbReference type="InterPro" id="IPR043133">
    <property type="entry name" value="GTP-CH-I_C/QueF"/>
</dbReference>
<proteinExistence type="inferred from homology"/>
<reference evidence="10" key="2">
    <citation type="submission" date="2025-08" db="UniProtKB">
        <authorList>
            <consortium name="RefSeq"/>
        </authorList>
    </citation>
    <scope>IDENTIFICATION</scope>
</reference>
<dbReference type="GO" id="GO:0005737">
    <property type="term" value="C:cytoplasm"/>
    <property type="evidence" value="ECO:0007669"/>
    <property type="project" value="TreeGrafter"/>
</dbReference>
<keyword evidence="6" id="KW-0456">Lyase</keyword>
<evidence type="ECO:0000259" key="8">
    <source>
        <dbReference type="SMART" id="SM00905"/>
    </source>
</evidence>
<evidence type="ECO:0000256" key="7">
    <source>
        <dbReference type="ARBA" id="ARBA00032903"/>
    </source>
</evidence>
<name>A0A8B6X7Z3_9BURK</name>
<dbReference type="EC" id="4.1.2.25" evidence="4"/>
<keyword evidence="5" id="KW-0289">Folate biosynthesis</keyword>
<evidence type="ECO:0000256" key="2">
    <source>
        <dbReference type="ARBA" id="ARBA00005013"/>
    </source>
</evidence>